<name>A0A9P7RLN4_9AGAR</name>
<feature type="region of interest" description="Disordered" evidence="1">
    <location>
        <begin position="317"/>
        <end position="367"/>
    </location>
</feature>
<dbReference type="EMBL" id="CM032191">
    <property type="protein sequence ID" value="KAG7085991.1"/>
    <property type="molecule type" value="Genomic_DNA"/>
</dbReference>
<comment type="caution">
    <text evidence="2">The sequence shown here is derived from an EMBL/GenBank/DDBJ whole genome shotgun (WGS) entry which is preliminary data.</text>
</comment>
<dbReference type="RefSeq" id="XP_043002462.1">
    <property type="nucleotide sequence ID" value="XM_043160505.1"/>
</dbReference>
<reference evidence="2" key="1">
    <citation type="journal article" date="2021" name="Genome Biol. Evol.">
        <title>The assembled and annotated genome of the fairy-ring fungus Marasmius oreades.</title>
        <authorList>
            <person name="Hiltunen M."/>
            <person name="Ament-Velasquez S.L."/>
            <person name="Johannesson H."/>
        </authorList>
    </citation>
    <scope>NUCLEOTIDE SEQUENCE</scope>
    <source>
        <strain evidence="2">03SP1</strain>
    </source>
</reference>
<accession>A0A9P7RLN4</accession>
<dbReference type="KEGG" id="more:E1B28_003514"/>
<dbReference type="Proteomes" id="UP001049176">
    <property type="component" value="Chromosome 11"/>
</dbReference>
<dbReference type="OrthoDB" id="2393824at2759"/>
<organism evidence="2 3">
    <name type="scientific">Marasmius oreades</name>
    <name type="common">fairy-ring Marasmius</name>
    <dbReference type="NCBI Taxonomy" id="181124"/>
    <lineage>
        <taxon>Eukaryota</taxon>
        <taxon>Fungi</taxon>
        <taxon>Dikarya</taxon>
        <taxon>Basidiomycota</taxon>
        <taxon>Agaricomycotina</taxon>
        <taxon>Agaricomycetes</taxon>
        <taxon>Agaricomycetidae</taxon>
        <taxon>Agaricales</taxon>
        <taxon>Marasmiineae</taxon>
        <taxon>Marasmiaceae</taxon>
        <taxon>Marasmius</taxon>
    </lineage>
</organism>
<evidence type="ECO:0000313" key="3">
    <source>
        <dbReference type="Proteomes" id="UP001049176"/>
    </source>
</evidence>
<gene>
    <name evidence="2" type="ORF">E1B28_003514</name>
</gene>
<evidence type="ECO:0000313" key="2">
    <source>
        <dbReference type="EMBL" id="KAG7085991.1"/>
    </source>
</evidence>
<proteinExistence type="predicted"/>
<evidence type="ECO:0000256" key="1">
    <source>
        <dbReference type="SAM" id="MobiDB-lite"/>
    </source>
</evidence>
<keyword evidence="3" id="KW-1185">Reference proteome</keyword>
<dbReference type="GeneID" id="66072590"/>
<dbReference type="AlphaFoldDB" id="A0A9P7RLN4"/>
<sequence>MDALISSKNPGYPPAAVKLVNEGMGRYIDSRCSTIVIDEPLIIARAATWFTSNEVAGTVAPKETWRTASILEYRYFVDHLLDPGMLPRHPPAYLAFGLALLFCKNPRLSDVFSFTHPSPVWATRKATIVTRSRRGGVLEEPPLRDVDHVQQTLVTYTTSLKDTMSWIRHYRKTPFCIHVTETSATLIFVVKLSNHNRFWAVTRVFHSLTDDDDLASRVRDARHELHPDHLFHESDSIPLGIMEALDELPKPCPRLGPHNVLPVIAVIGKDIDHAALNTEDNSPFALLNLGNISRAMDLIPLPVIAKRTVDAAIQDPRNISEDEAEREDVLVHKSTPVNPRKSKVNAEAPGVNEPPQARAGEPTDDRNEVAMTLRSRTAKEKSKVVDKLCVEVCGLELCMRRKMCGHGTDKSSWKERKGKGY</sequence>
<protein>
    <submittedName>
        <fullName evidence="2">Uncharacterized protein</fullName>
    </submittedName>
</protein>